<dbReference type="Pfam" id="PF14804">
    <property type="entry name" value="Jag_N"/>
    <property type="match status" value="1"/>
</dbReference>
<dbReference type="InterPro" id="IPR036867">
    <property type="entry name" value="R3H_dom_sf"/>
</dbReference>
<comment type="subunit">
    <text evidence="6">Forms a complex with KhpA.</text>
</comment>
<dbReference type="Gene3D" id="3.30.30.80">
    <property type="entry name" value="probable RNA-binding protein from clostridium symbiosum atcc 14940"/>
    <property type="match status" value="1"/>
</dbReference>
<dbReference type="InterPro" id="IPR015946">
    <property type="entry name" value="KH_dom-like_a/b"/>
</dbReference>
<reference evidence="8" key="1">
    <citation type="submission" date="2023-06" db="EMBL/GenBank/DDBJ databases">
        <title>A Treasure from Seagulls: Isolation and Description of Aciduricobacillus qingdaonensis gen. nov., sp. nov., a Rare Obligately Uric Acid-utilizing Member in the Family Bacillaceae.</title>
        <authorList>
            <person name="Liu W."/>
            <person name="Wang B."/>
        </authorList>
    </citation>
    <scope>NUCLEOTIDE SEQUENCE</scope>
    <source>
        <strain evidence="8">44XB</strain>
    </source>
</reference>
<comment type="function">
    <text evidence="6">A probable RNA chaperone. Forms a complex with KhpA which binds to cellular RNA and controls its expression. Plays a role in peptidoglycan (PG) homeostasis and cell length regulation.</text>
</comment>
<dbReference type="Gene3D" id="3.30.1370.50">
    <property type="entry name" value="R3H-like domain"/>
    <property type="match status" value="1"/>
</dbReference>
<feature type="region of interest" description="Jag_N domain" evidence="6">
    <location>
        <begin position="5"/>
        <end position="55"/>
    </location>
</feature>
<evidence type="ECO:0000313" key="8">
    <source>
        <dbReference type="EMBL" id="WLV24701.1"/>
    </source>
</evidence>
<dbReference type="SUPFAM" id="SSF82708">
    <property type="entry name" value="R3H domain"/>
    <property type="match status" value="1"/>
</dbReference>
<name>A0ABY9KV99_9BACI</name>
<dbReference type="Gene3D" id="3.30.300.20">
    <property type="match status" value="1"/>
</dbReference>
<organism evidence="8 9">
    <name type="scientific">Aciduricibacillus chroicocephali</name>
    <dbReference type="NCBI Taxonomy" id="3054939"/>
    <lineage>
        <taxon>Bacteria</taxon>
        <taxon>Bacillati</taxon>
        <taxon>Bacillota</taxon>
        <taxon>Bacilli</taxon>
        <taxon>Bacillales</taxon>
        <taxon>Bacillaceae</taxon>
        <taxon>Aciduricibacillus</taxon>
    </lineage>
</organism>
<comment type="similarity">
    <text evidence="6">Belongs to the KhpB RNA-binding protein family.</text>
</comment>
<sequence length="209" mass="23375">MKQVTASGKTVEEAIESAVQQLQTTKDKVDVHIIEEGKKGIFGIFGSKRAIVQVTLRKTPGQIAEEYLLGIVSNFLKHPRVSLQKKGKKVLYVLEALDTSMLTANNGQALNALQEIVELYIRDIGSKFTQVIIDTDGFRARRRAELEKIAAELAERAIRTGSKTAFDPMPAFERKWVHSCLQRRSDVATKSIGSEPYRHIIIEPVKELS</sequence>
<dbReference type="EMBL" id="CP129113">
    <property type="protein sequence ID" value="WLV24701.1"/>
    <property type="molecule type" value="Genomic_DNA"/>
</dbReference>
<keyword evidence="4 6" id="KW-0143">Chaperone</keyword>
<keyword evidence="3 6" id="KW-0133">Cell shape</keyword>
<gene>
    <name evidence="8" type="primary">jag</name>
    <name evidence="6" type="synonym">eloR</name>
    <name evidence="6" type="synonym">khpB</name>
    <name evidence="8" type="ORF">QR721_13825</name>
</gene>
<dbReference type="PROSITE" id="PS51061">
    <property type="entry name" value="R3H"/>
    <property type="match status" value="1"/>
</dbReference>
<dbReference type="InterPro" id="IPR038247">
    <property type="entry name" value="Jag_N_dom_sf"/>
</dbReference>
<dbReference type="InterPro" id="IPR001374">
    <property type="entry name" value="R3H_dom"/>
</dbReference>
<dbReference type="CDD" id="cd02644">
    <property type="entry name" value="R3H_jag"/>
    <property type="match status" value="1"/>
</dbReference>
<dbReference type="HAMAP" id="MF_00867">
    <property type="entry name" value="KhpB"/>
    <property type="match status" value="1"/>
</dbReference>
<keyword evidence="1 6" id="KW-0963">Cytoplasm</keyword>
<dbReference type="Pfam" id="PF01424">
    <property type="entry name" value="R3H"/>
    <property type="match status" value="1"/>
</dbReference>
<dbReference type="Proteomes" id="UP001180087">
    <property type="component" value="Chromosome"/>
</dbReference>
<dbReference type="SMART" id="SM00393">
    <property type="entry name" value="R3H"/>
    <property type="match status" value="1"/>
</dbReference>
<evidence type="ECO:0000259" key="7">
    <source>
        <dbReference type="PROSITE" id="PS51061"/>
    </source>
</evidence>
<evidence type="ECO:0000256" key="1">
    <source>
        <dbReference type="ARBA" id="ARBA00022490"/>
    </source>
</evidence>
<evidence type="ECO:0000256" key="4">
    <source>
        <dbReference type="ARBA" id="ARBA00023186"/>
    </source>
</evidence>
<keyword evidence="2 6" id="KW-0694">RNA-binding</keyword>
<proteinExistence type="inferred from homology"/>
<dbReference type="PANTHER" id="PTHR35800:SF1">
    <property type="entry name" value="RNA-BINDING PROTEIN KHPB"/>
    <property type="match status" value="1"/>
</dbReference>
<dbReference type="InterPro" id="IPR032782">
    <property type="entry name" value="KhpB_N"/>
</dbReference>
<accession>A0ABY9KV99</accession>
<dbReference type="SMART" id="SM01245">
    <property type="entry name" value="Jag_N"/>
    <property type="match status" value="1"/>
</dbReference>
<keyword evidence="9" id="KW-1185">Reference proteome</keyword>
<comment type="domain">
    <text evidence="6">Has an N-terminal Jag-N domain and 2 RNA-binding domains (KH and R3H).</text>
</comment>
<evidence type="ECO:0000256" key="6">
    <source>
        <dbReference type="HAMAP-Rule" id="MF_00867"/>
    </source>
</evidence>
<feature type="domain" description="R3H" evidence="7">
    <location>
        <begin position="140"/>
        <end position="206"/>
    </location>
</feature>
<dbReference type="InterPro" id="IPR039247">
    <property type="entry name" value="KhpB"/>
</dbReference>
<evidence type="ECO:0000256" key="3">
    <source>
        <dbReference type="ARBA" id="ARBA00022960"/>
    </source>
</evidence>
<comment type="subcellular location">
    <subcellularLocation>
        <location evidence="6">Cytoplasm</location>
    </subcellularLocation>
</comment>
<evidence type="ECO:0000313" key="9">
    <source>
        <dbReference type="Proteomes" id="UP001180087"/>
    </source>
</evidence>
<keyword evidence="5 6" id="KW-0961">Cell wall biogenesis/degradation</keyword>
<evidence type="ECO:0000256" key="5">
    <source>
        <dbReference type="ARBA" id="ARBA00023316"/>
    </source>
</evidence>
<dbReference type="InterPro" id="IPR034079">
    <property type="entry name" value="R3H_KhpB"/>
</dbReference>
<evidence type="ECO:0000256" key="2">
    <source>
        <dbReference type="ARBA" id="ARBA00022884"/>
    </source>
</evidence>
<dbReference type="RefSeq" id="WP_348027998.1">
    <property type="nucleotide sequence ID" value="NZ_CP129113.1"/>
</dbReference>
<dbReference type="NCBIfam" id="NF041568">
    <property type="entry name" value="Jag_EloR"/>
    <property type="match status" value="1"/>
</dbReference>
<dbReference type="PANTHER" id="PTHR35800">
    <property type="entry name" value="PROTEIN JAG"/>
    <property type="match status" value="1"/>
</dbReference>
<protein>
    <recommendedName>
        <fullName evidence="6">RNA-binding protein KhpB</fullName>
    </recommendedName>
    <alternativeName>
        <fullName evidence="6">RNA-binding protein EloR</fullName>
    </alternativeName>
</protein>